<dbReference type="AlphaFoldDB" id="A0A9P6GXQ7"/>
<evidence type="ECO:0000313" key="3">
    <source>
        <dbReference type="Proteomes" id="UP000740883"/>
    </source>
</evidence>
<feature type="domain" description="ISXO2-like transposase" evidence="1">
    <location>
        <begin position="172"/>
        <end position="321"/>
    </location>
</feature>
<dbReference type="InterPro" id="IPR053164">
    <property type="entry name" value="IS1016-like_transposase"/>
</dbReference>
<dbReference type="EMBL" id="SBJO01000234">
    <property type="protein sequence ID" value="KAF9761952.1"/>
    <property type="molecule type" value="Genomic_DNA"/>
</dbReference>
<keyword evidence="3" id="KW-1185">Reference proteome</keyword>
<name>A0A9P6GXQ7_9MICR</name>
<gene>
    <name evidence="2" type="ORF">NGRA_2314</name>
</gene>
<dbReference type="PANTHER" id="PTHR47163:SF2">
    <property type="entry name" value="SI:DKEY-17M8.2"/>
    <property type="match status" value="1"/>
</dbReference>
<dbReference type="Pfam" id="PF12762">
    <property type="entry name" value="DDE_Tnp_IS1595"/>
    <property type="match status" value="1"/>
</dbReference>
<accession>A0A9P6GXQ7</accession>
<sequence length="330" mass="38292">MFFTPFSNPFSTTSNKILGVFFFEKDPHESLEETFTSLDIYDECFRSKEDAISFLLDHGFLRASIPCDRCLNLTHPYVMTISTTHPSDPAKKKKIYRCRNKSCRSKTSLKKGFRFGIVSVDYNKILRAIYCWIYNFHIYQAIDLCKISKNIYPKIKDLIMETIGEQIEEMNMIGGEGIKVRFDETAICNGVIISDSSNAYDEIPRITWIIGGVVEGNFREFVLEILPNRKASTIEDFMRRIIHPETICITYGYPSYPLAVRNFGSEHYVVNHSQGFITSDGVHTNNIEAMWSHFKTEYRSRCGLNHERIPLFLKEFSWKKKNIVNCDLKP</sequence>
<dbReference type="PANTHER" id="PTHR47163">
    <property type="entry name" value="DDE_TNP_IS1595 DOMAIN-CONTAINING PROTEIN"/>
    <property type="match status" value="1"/>
</dbReference>
<dbReference type="SMART" id="SM01126">
    <property type="entry name" value="DDE_Tnp_IS1595"/>
    <property type="match status" value="1"/>
</dbReference>
<comment type="caution">
    <text evidence="2">The sequence shown here is derived from an EMBL/GenBank/DDBJ whole genome shotgun (WGS) entry which is preliminary data.</text>
</comment>
<protein>
    <recommendedName>
        <fullName evidence="1">ISXO2-like transposase domain-containing protein</fullName>
    </recommendedName>
</protein>
<proteinExistence type="predicted"/>
<organism evidence="2 3">
    <name type="scientific">Nosema granulosis</name>
    <dbReference type="NCBI Taxonomy" id="83296"/>
    <lineage>
        <taxon>Eukaryota</taxon>
        <taxon>Fungi</taxon>
        <taxon>Fungi incertae sedis</taxon>
        <taxon>Microsporidia</taxon>
        <taxon>Nosematidae</taxon>
        <taxon>Nosema</taxon>
    </lineage>
</organism>
<reference evidence="2 3" key="1">
    <citation type="journal article" date="2020" name="Genome Biol. Evol.">
        <title>Comparative genomics of strictly vertically transmitted, feminizing microsporidia endosymbionts of amphipod crustaceans.</title>
        <authorList>
            <person name="Cormier A."/>
            <person name="Chebbi M.A."/>
            <person name="Giraud I."/>
            <person name="Wattier R."/>
            <person name="Teixeira M."/>
            <person name="Gilbert C."/>
            <person name="Rigaud T."/>
            <person name="Cordaux R."/>
        </authorList>
    </citation>
    <scope>NUCLEOTIDE SEQUENCE [LARGE SCALE GENOMIC DNA]</scope>
    <source>
        <strain evidence="2 3">Ou3-Ou53</strain>
    </source>
</reference>
<evidence type="ECO:0000259" key="1">
    <source>
        <dbReference type="SMART" id="SM01126"/>
    </source>
</evidence>
<evidence type="ECO:0000313" key="2">
    <source>
        <dbReference type="EMBL" id="KAF9761952.1"/>
    </source>
</evidence>
<dbReference type="OrthoDB" id="5862080at2759"/>
<dbReference type="InterPro" id="IPR024445">
    <property type="entry name" value="Tnp_ISXO2-like"/>
</dbReference>
<dbReference type="Proteomes" id="UP000740883">
    <property type="component" value="Unassembled WGS sequence"/>
</dbReference>